<proteinExistence type="predicted"/>
<sequence>MKAHQRGPVRRVAASTAVILATLVLTSAPAAQAEQVGGGTETDSTVVRTPQFDECDYAHTDV</sequence>
<accession>A0A2T0N760</accession>
<dbReference type="EMBL" id="PVNG01000003">
    <property type="protein sequence ID" value="PRX68360.1"/>
    <property type="molecule type" value="Genomic_DNA"/>
</dbReference>
<evidence type="ECO:0000313" key="2">
    <source>
        <dbReference type="EMBL" id="PRX68360.1"/>
    </source>
</evidence>
<gene>
    <name evidence="2" type="ORF">B0I32_103321</name>
</gene>
<feature type="signal peptide" evidence="1">
    <location>
        <begin position="1"/>
        <end position="33"/>
    </location>
</feature>
<dbReference type="Proteomes" id="UP000238312">
    <property type="component" value="Unassembled WGS sequence"/>
</dbReference>
<protein>
    <submittedName>
        <fullName evidence="2">Uncharacterized protein</fullName>
    </submittedName>
</protein>
<organism evidence="2 3">
    <name type="scientific">Nonomuraea fuscirosea</name>
    <dbReference type="NCBI Taxonomy" id="1291556"/>
    <lineage>
        <taxon>Bacteria</taxon>
        <taxon>Bacillati</taxon>
        <taxon>Actinomycetota</taxon>
        <taxon>Actinomycetes</taxon>
        <taxon>Streptosporangiales</taxon>
        <taxon>Streptosporangiaceae</taxon>
        <taxon>Nonomuraea</taxon>
    </lineage>
</organism>
<evidence type="ECO:0000256" key="1">
    <source>
        <dbReference type="SAM" id="SignalP"/>
    </source>
</evidence>
<dbReference type="RefSeq" id="WP_146178090.1">
    <property type="nucleotide sequence ID" value="NZ_JBFAIB010000003.1"/>
</dbReference>
<keyword evidence="1" id="KW-0732">Signal</keyword>
<dbReference type="AlphaFoldDB" id="A0A2T0N760"/>
<evidence type="ECO:0000313" key="3">
    <source>
        <dbReference type="Proteomes" id="UP000238312"/>
    </source>
</evidence>
<reference evidence="2 3" key="1">
    <citation type="submission" date="2018-03" db="EMBL/GenBank/DDBJ databases">
        <title>Genomic Encyclopedia of Type Strains, Phase III (KMG-III): the genomes of soil and plant-associated and newly described type strains.</title>
        <authorList>
            <person name="Whitman W."/>
        </authorList>
    </citation>
    <scope>NUCLEOTIDE SEQUENCE [LARGE SCALE GENOMIC DNA]</scope>
    <source>
        <strain evidence="2 3">CGMCC 4.7104</strain>
    </source>
</reference>
<name>A0A2T0N760_9ACTN</name>
<keyword evidence="3" id="KW-1185">Reference proteome</keyword>
<feature type="chain" id="PRO_5038663530" evidence="1">
    <location>
        <begin position="34"/>
        <end position="62"/>
    </location>
</feature>
<comment type="caution">
    <text evidence="2">The sequence shown here is derived from an EMBL/GenBank/DDBJ whole genome shotgun (WGS) entry which is preliminary data.</text>
</comment>